<keyword evidence="3" id="KW-1185">Reference proteome</keyword>
<organism evidence="2 3">
    <name type="scientific">Stenotrophomonas panacihumi</name>
    <dbReference type="NCBI Taxonomy" id="676599"/>
    <lineage>
        <taxon>Bacteria</taxon>
        <taxon>Pseudomonadati</taxon>
        <taxon>Pseudomonadota</taxon>
        <taxon>Gammaproteobacteria</taxon>
        <taxon>Lysobacterales</taxon>
        <taxon>Lysobacteraceae</taxon>
        <taxon>Stenotrophomonas</taxon>
    </lineage>
</organism>
<dbReference type="OrthoDB" id="9797178at2"/>
<comment type="caution">
    <text evidence="2">The sequence shown here is derived from an EMBL/GenBank/DDBJ whole genome shotgun (WGS) entry which is preliminary data.</text>
</comment>
<dbReference type="Proteomes" id="UP000051802">
    <property type="component" value="Unassembled WGS sequence"/>
</dbReference>
<evidence type="ECO:0000259" key="1">
    <source>
        <dbReference type="PROSITE" id="PS51186"/>
    </source>
</evidence>
<dbReference type="AlphaFoldDB" id="A0A0R0AWZ0"/>
<dbReference type="EMBL" id="LLXU01000060">
    <property type="protein sequence ID" value="KRG45825.1"/>
    <property type="molecule type" value="Genomic_DNA"/>
</dbReference>
<sequence length="167" mass="17196">MEGIVYRPAAPADFEAIEVLTLVAYFDQPDSRHDEHAAIDALRRDSALSASWVAEHEGYIVGHLAASPVQLSDGGRGWHALGPMAVGPGHRGQGIGGTLLRQVLAQLEGTGAAGCLVVAAPRALFQAAGFAPEPGLTLDGAPLLARTFGDRLPPLAEVSLHPALAGG</sequence>
<gene>
    <name evidence="2" type="ORF">ARC20_07170</name>
</gene>
<feature type="domain" description="N-acetyltransferase" evidence="1">
    <location>
        <begin position="4"/>
        <end position="149"/>
    </location>
</feature>
<dbReference type="InterPro" id="IPR016181">
    <property type="entry name" value="Acyl_CoA_acyltransferase"/>
</dbReference>
<name>A0A0R0AWZ0_9GAMM</name>
<accession>A0A0R0AWZ0</accession>
<protein>
    <submittedName>
        <fullName evidence="2">GCN5 family acetyltransferase</fullName>
    </submittedName>
</protein>
<dbReference type="CDD" id="cd04301">
    <property type="entry name" value="NAT_SF"/>
    <property type="match status" value="1"/>
</dbReference>
<dbReference type="Gene3D" id="3.40.630.30">
    <property type="match status" value="1"/>
</dbReference>
<dbReference type="InterPro" id="IPR000182">
    <property type="entry name" value="GNAT_dom"/>
</dbReference>
<dbReference type="GO" id="GO:0016747">
    <property type="term" value="F:acyltransferase activity, transferring groups other than amino-acyl groups"/>
    <property type="evidence" value="ECO:0007669"/>
    <property type="project" value="InterPro"/>
</dbReference>
<evidence type="ECO:0000313" key="3">
    <source>
        <dbReference type="Proteomes" id="UP000051802"/>
    </source>
</evidence>
<keyword evidence="2" id="KW-0808">Transferase</keyword>
<reference evidence="2 3" key="1">
    <citation type="submission" date="2015-10" db="EMBL/GenBank/DDBJ databases">
        <title>Genome sequencing and analysis of members of genus Stenotrophomonas.</title>
        <authorList>
            <person name="Patil P.P."/>
            <person name="Midha S."/>
            <person name="Patil P.B."/>
        </authorList>
    </citation>
    <scope>NUCLEOTIDE SEQUENCE [LARGE SCALE GENOMIC DNA]</scope>
    <source>
        <strain evidence="2 3">JCM 16536</strain>
    </source>
</reference>
<evidence type="ECO:0000313" key="2">
    <source>
        <dbReference type="EMBL" id="KRG45825.1"/>
    </source>
</evidence>
<dbReference type="RefSeq" id="WP_057645855.1">
    <property type="nucleotide sequence ID" value="NZ_LLXU01000060.1"/>
</dbReference>
<proteinExistence type="predicted"/>
<dbReference type="STRING" id="676599.ARC20_07170"/>
<dbReference type="Pfam" id="PF00583">
    <property type="entry name" value="Acetyltransf_1"/>
    <property type="match status" value="1"/>
</dbReference>
<dbReference type="PROSITE" id="PS51186">
    <property type="entry name" value="GNAT"/>
    <property type="match status" value="1"/>
</dbReference>
<dbReference type="SUPFAM" id="SSF55729">
    <property type="entry name" value="Acyl-CoA N-acyltransferases (Nat)"/>
    <property type="match status" value="1"/>
</dbReference>